<proteinExistence type="inferred from homology"/>
<keyword evidence="8" id="KW-1185">Reference proteome</keyword>
<keyword evidence="2 4" id="KW-0479">Metal-binding</keyword>
<dbReference type="OrthoDB" id="540174at2759"/>
<dbReference type="PANTHER" id="PTHR28657:SF5">
    <property type="entry name" value="INDOLEAMINE 2,3-DIOXYGENASE"/>
    <property type="match status" value="1"/>
</dbReference>
<dbReference type="GO" id="GO:0034354">
    <property type="term" value="P:'de novo' NAD+ biosynthetic process from L-tryptophan"/>
    <property type="evidence" value="ECO:0007669"/>
    <property type="project" value="TreeGrafter"/>
</dbReference>
<evidence type="ECO:0000313" key="8">
    <source>
        <dbReference type="Proteomes" id="UP000663699"/>
    </source>
</evidence>
<dbReference type="Proteomes" id="UP000663699">
    <property type="component" value="Chromosome 2"/>
</dbReference>
<dbReference type="GO" id="GO:0033754">
    <property type="term" value="F:indoleamine 2,3-dioxygenase activity"/>
    <property type="evidence" value="ECO:0007669"/>
    <property type="project" value="UniProtKB-EC"/>
</dbReference>
<dbReference type="EMBL" id="CP054533">
    <property type="protein sequence ID" value="QSL64346.1"/>
    <property type="molecule type" value="Genomic_DNA"/>
</dbReference>
<dbReference type="AlphaFoldDB" id="A0A899FVH2"/>
<dbReference type="PANTHER" id="PTHR28657">
    <property type="entry name" value="INDOLEAMINE 2,3-DIOXYGENASE"/>
    <property type="match status" value="1"/>
</dbReference>
<evidence type="ECO:0000256" key="3">
    <source>
        <dbReference type="ARBA" id="ARBA00023004"/>
    </source>
</evidence>
<feature type="binding site" description="proximal binding residue" evidence="4">
    <location>
        <position position="466"/>
    </location>
    <ligand>
        <name>heme b</name>
        <dbReference type="ChEBI" id="CHEBI:60344"/>
    </ligand>
    <ligandPart>
        <name>Fe</name>
        <dbReference type="ChEBI" id="CHEBI:18248"/>
    </ligandPart>
</feature>
<evidence type="ECO:0000313" key="7">
    <source>
        <dbReference type="EMBL" id="QSL64346.1"/>
    </source>
</evidence>
<accession>A0A899FVH2</accession>
<keyword evidence="4 5" id="KW-0349">Heme</keyword>
<organism evidence="7 8">
    <name type="scientific">Pneumocystis wakefieldiae</name>
    <dbReference type="NCBI Taxonomy" id="38082"/>
    <lineage>
        <taxon>Eukaryota</taxon>
        <taxon>Fungi</taxon>
        <taxon>Dikarya</taxon>
        <taxon>Ascomycota</taxon>
        <taxon>Taphrinomycotina</taxon>
        <taxon>Pneumocystomycetes</taxon>
        <taxon>Pneumocystaceae</taxon>
        <taxon>Pneumocystis</taxon>
    </lineage>
</organism>
<feature type="region of interest" description="Disordered" evidence="6">
    <location>
        <begin position="67"/>
        <end position="87"/>
    </location>
</feature>
<keyword evidence="3 4" id="KW-0408">Iron</keyword>
<dbReference type="InterPro" id="IPR000898">
    <property type="entry name" value="Indolamine_dOase"/>
</dbReference>
<gene>
    <name evidence="7" type="ORF">MERGE_001646</name>
</gene>
<evidence type="ECO:0000256" key="4">
    <source>
        <dbReference type="PIRSR" id="PIRSR600898-1"/>
    </source>
</evidence>
<comment type="similarity">
    <text evidence="1 5">Belongs to the indoleamine 2,3-dioxygenase family.</text>
</comment>
<dbReference type="Pfam" id="PF01231">
    <property type="entry name" value="IDO"/>
    <property type="match status" value="2"/>
</dbReference>
<reference evidence="7" key="1">
    <citation type="submission" date="2020-06" db="EMBL/GenBank/DDBJ databases">
        <title>Genomes of multiple members of Pneumocystis genus reveal paths to human pathogen Pneumocystis jirovecii.</title>
        <authorList>
            <person name="Cisse O.H."/>
            <person name="Ma L."/>
            <person name="Dekker J."/>
            <person name="Khil P."/>
            <person name="Jo J."/>
            <person name="Brenchley J."/>
            <person name="Blair R."/>
            <person name="Pahar B."/>
            <person name="Chabe M."/>
            <person name="Van Rompay K.A."/>
            <person name="Keesler R."/>
            <person name="Sukura A."/>
            <person name="Hirsch V."/>
            <person name="Kutty G."/>
            <person name="Liu Y."/>
            <person name="Peng L."/>
            <person name="Chen J."/>
            <person name="Song J."/>
            <person name="Weissenbacher-Lang C."/>
            <person name="Xu J."/>
            <person name="Upham N.S."/>
            <person name="Stajich J.E."/>
            <person name="Cuomo C.A."/>
            <person name="Cushion M.T."/>
            <person name="Kovacs J.A."/>
        </authorList>
    </citation>
    <scope>NUCLEOTIDE SEQUENCE</scope>
    <source>
        <strain evidence="7">2A</strain>
    </source>
</reference>
<feature type="compositionally biased region" description="Acidic residues" evidence="6">
    <location>
        <begin position="74"/>
        <end position="87"/>
    </location>
</feature>
<comment type="function">
    <text evidence="5">Produces N-formyl-kynurenine through the oxidation of tryptophan.</text>
</comment>
<dbReference type="GO" id="GO:0046872">
    <property type="term" value="F:metal ion binding"/>
    <property type="evidence" value="ECO:0007669"/>
    <property type="project" value="UniProtKB-UniRule"/>
</dbReference>
<evidence type="ECO:0000256" key="6">
    <source>
        <dbReference type="SAM" id="MobiDB-lite"/>
    </source>
</evidence>
<name>A0A899FVH2_9ASCO</name>
<keyword evidence="5" id="KW-0223">Dioxygenase</keyword>
<dbReference type="EC" id="1.13.11.52" evidence="5"/>
<sequence length="574" mass="66583">MDIQRFISRLQASLAKLSCPEAPELAKIRANAKYVRKLILRAEDSGQNMRVERQEIEGIIEEIEEKQREKEDTLEIEEEEESAENIESEVTEEILIEHRKMADEMTQEMLRLAQEMKVNARAMGEIAERDQSLILSTGNILGKNLNIMQITNKRLEKYRRVRTGTFFISVLSIRYRDLTNEWVVIAMKDMEMRVPCLEDYGLSERTGFLPDKEPLARLTKRYYEPWEEIMDHYSDYILMGRFRRVIDDLPILSVEYLDSLEEKQRGYLILSFMAHSYTWDGERPSDRLPASIAKPWVQVSENLEIRPVISYAAVCLWNWRRPFPNEPMDLSNLIRPYLSGWKNMADIGLPKGVIYEGCSEDYRQYSGGSNGQSPLIQLLDIALGINHRPTEMISYKANACSASVQKKSNFFQEMREYMPGSHRRFLQDLEKIMNIRQFCLDNSNDSDVISAYNACVTGLKTLRDKHLQVVSRYIIIQSRAQHFGNKNYKKNSMNIGLARHVDEKVSLKGTGGTNLISFLKQFRNETTSCIIKSTTNSVPLLESYSNKVIKKNSRNVFSEWKDNEWECIGALCYV</sequence>
<evidence type="ECO:0000256" key="2">
    <source>
        <dbReference type="ARBA" id="ARBA00022723"/>
    </source>
</evidence>
<comment type="catalytic activity">
    <reaction evidence="5">
        <text>L-tryptophan + O2 = N-formyl-L-kynurenine</text>
        <dbReference type="Rhea" id="RHEA:24536"/>
        <dbReference type="ChEBI" id="CHEBI:15379"/>
        <dbReference type="ChEBI" id="CHEBI:57912"/>
        <dbReference type="ChEBI" id="CHEBI:58629"/>
    </reaction>
</comment>
<dbReference type="InterPro" id="IPR037217">
    <property type="entry name" value="Trp/Indoleamine_2_3_dOase-like"/>
</dbReference>
<evidence type="ECO:0000256" key="5">
    <source>
        <dbReference type="RuleBase" id="RU369119"/>
    </source>
</evidence>
<dbReference type="GO" id="GO:0019441">
    <property type="term" value="P:L-tryptophan catabolic process to kynurenine"/>
    <property type="evidence" value="ECO:0007669"/>
    <property type="project" value="UniProtKB-UniRule"/>
</dbReference>
<dbReference type="Gene3D" id="1.20.58.480">
    <property type="match status" value="1"/>
</dbReference>
<protein>
    <recommendedName>
        <fullName evidence="5">Indoleamine 2,3-dioxygenase</fullName>
        <ecNumber evidence="5">1.13.11.52</ecNumber>
    </recommendedName>
</protein>
<evidence type="ECO:0000256" key="1">
    <source>
        <dbReference type="ARBA" id="ARBA00007119"/>
    </source>
</evidence>
<dbReference type="GO" id="GO:0005737">
    <property type="term" value="C:cytoplasm"/>
    <property type="evidence" value="ECO:0007669"/>
    <property type="project" value="TreeGrafter"/>
</dbReference>
<dbReference type="GO" id="GO:0020037">
    <property type="term" value="F:heme binding"/>
    <property type="evidence" value="ECO:0007669"/>
    <property type="project" value="UniProtKB-UniRule"/>
</dbReference>
<dbReference type="SUPFAM" id="SSF140959">
    <property type="entry name" value="Indolic compounds 2,3-dioxygenase-like"/>
    <property type="match status" value="1"/>
</dbReference>
<keyword evidence="5" id="KW-0560">Oxidoreductase</keyword>